<dbReference type="InterPro" id="IPR013324">
    <property type="entry name" value="RNA_pol_sigma_r3/r4-like"/>
</dbReference>
<organism evidence="2 3">
    <name type="scientific">Ruminococcus bicirculans</name>
    <name type="common">ex Wegman et al. 2014</name>
    <dbReference type="NCBI Taxonomy" id="1160721"/>
    <lineage>
        <taxon>Bacteria</taxon>
        <taxon>Bacillati</taxon>
        <taxon>Bacillota</taxon>
        <taxon>Clostridia</taxon>
        <taxon>Eubacteriales</taxon>
        <taxon>Oscillospiraceae</taxon>
        <taxon>Ruminococcus</taxon>
    </lineage>
</organism>
<dbReference type="AlphaFoldDB" id="A0AAW6EEK8"/>
<protein>
    <submittedName>
        <fullName evidence="2">Sigma factor-like helix-turn-helix DNA-binding protein</fullName>
    </submittedName>
</protein>
<name>A0AAW6EEK8_9FIRM</name>
<proteinExistence type="predicted"/>
<comment type="caution">
    <text evidence="2">The sequence shown here is derived from an EMBL/GenBank/DDBJ whole genome shotgun (WGS) entry which is preliminary data.</text>
</comment>
<dbReference type="InterPro" id="IPR013249">
    <property type="entry name" value="RNA_pol_sigma70_r4_t2"/>
</dbReference>
<dbReference type="EMBL" id="JAQMLV010000014">
    <property type="protein sequence ID" value="MDB8745470.1"/>
    <property type="molecule type" value="Genomic_DNA"/>
</dbReference>
<dbReference type="GO" id="GO:0003677">
    <property type="term" value="F:DNA binding"/>
    <property type="evidence" value="ECO:0007669"/>
    <property type="project" value="UniProtKB-KW"/>
</dbReference>
<reference evidence="2" key="1">
    <citation type="submission" date="2023-01" db="EMBL/GenBank/DDBJ databases">
        <title>Human gut microbiome strain richness.</title>
        <authorList>
            <person name="Chen-Liaw A."/>
        </authorList>
    </citation>
    <scope>NUCLEOTIDE SEQUENCE</scope>
    <source>
        <strain evidence="2">1001275st1_F4_1001275B_160808</strain>
    </source>
</reference>
<dbReference type="GO" id="GO:0016987">
    <property type="term" value="F:sigma factor activity"/>
    <property type="evidence" value="ECO:0007669"/>
    <property type="project" value="InterPro"/>
</dbReference>
<gene>
    <name evidence="2" type="ORF">PNU62_10615</name>
</gene>
<evidence type="ECO:0000259" key="1">
    <source>
        <dbReference type="Pfam" id="PF08281"/>
    </source>
</evidence>
<dbReference type="RefSeq" id="WP_117865714.1">
    <property type="nucleotide sequence ID" value="NZ_JADNGL010000019.1"/>
</dbReference>
<evidence type="ECO:0000313" key="2">
    <source>
        <dbReference type="EMBL" id="MDB8745470.1"/>
    </source>
</evidence>
<evidence type="ECO:0000313" key="3">
    <source>
        <dbReference type="Proteomes" id="UP001211015"/>
    </source>
</evidence>
<dbReference type="Pfam" id="PF08281">
    <property type="entry name" value="Sigma70_r4_2"/>
    <property type="match status" value="1"/>
</dbReference>
<dbReference type="InterPro" id="IPR036388">
    <property type="entry name" value="WH-like_DNA-bd_sf"/>
</dbReference>
<accession>A0AAW6EEK8</accession>
<sequence>MSKNTLCVYDTITKKYVEIEVNDEVYMNYRQTGWAIKNNDRSFFDHEIQFSMLKGSIDGAFENFHEFVEESPVEKYAAVASVKKALNTLPTKDRELIEMIFYKGMTERECADELKTTQQNIHKKKERILCILNKLLKS</sequence>
<dbReference type="SUPFAM" id="SSF88659">
    <property type="entry name" value="Sigma3 and sigma4 domains of RNA polymerase sigma factors"/>
    <property type="match status" value="1"/>
</dbReference>
<dbReference type="Proteomes" id="UP001211015">
    <property type="component" value="Unassembled WGS sequence"/>
</dbReference>
<dbReference type="GO" id="GO:0006352">
    <property type="term" value="P:DNA-templated transcription initiation"/>
    <property type="evidence" value="ECO:0007669"/>
    <property type="project" value="InterPro"/>
</dbReference>
<dbReference type="Gene3D" id="1.10.10.10">
    <property type="entry name" value="Winged helix-like DNA-binding domain superfamily/Winged helix DNA-binding domain"/>
    <property type="match status" value="1"/>
</dbReference>
<feature type="domain" description="RNA polymerase sigma factor 70 region 4 type 2" evidence="1">
    <location>
        <begin position="82"/>
        <end position="127"/>
    </location>
</feature>
<keyword evidence="2" id="KW-0238">DNA-binding</keyword>